<name>A0A495XUS9_9MICO</name>
<dbReference type="Gene3D" id="3.10.580.10">
    <property type="entry name" value="CBS-domain"/>
    <property type="match status" value="1"/>
</dbReference>
<keyword evidence="1 2" id="KW-0129">CBS domain</keyword>
<organism evidence="4 5">
    <name type="scientific">Terracoccus luteus</name>
    <dbReference type="NCBI Taxonomy" id="53356"/>
    <lineage>
        <taxon>Bacteria</taxon>
        <taxon>Bacillati</taxon>
        <taxon>Actinomycetota</taxon>
        <taxon>Actinomycetes</taxon>
        <taxon>Micrococcales</taxon>
        <taxon>Intrasporangiaceae</taxon>
        <taxon>Terracoccus</taxon>
    </lineage>
</organism>
<dbReference type="Proteomes" id="UP000278440">
    <property type="component" value="Unassembled WGS sequence"/>
</dbReference>
<keyword evidence="5" id="KW-1185">Reference proteome</keyword>
<dbReference type="InterPro" id="IPR044725">
    <property type="entry name" value="CBSX3_CBS_dom"/>
</dbReference>
<dbReference type="EMBL" id="RBXT01000001">
    <property type="protein sequence ID" value="RKT76835.1"/>
    <property type="molecule type" value="Genomic_DNA"/>
</dbReference>
<evidence type="ECO:0000313" key="4">
    <source>
        <dbReference type="EMBL" id="RKT76835.1"/>
    </source>
</evidence>
<dbReference type="PANTHER" id="PTHR43080:SF2">
    <property type="entry name" value="CBS DOMAIN-CONTAINING PROTEIN"/>
    <property type="match status" value="1"/>
</dbReference>
<sequence>MKISDVVRSKGDGVVTVTPDTSVGDLLALLEEHRIGAVVVSTDGGSVDGIVSERDVVRHLHSDGPGMLAGPVSAIMTSEVTTGSADDEIAALAATMTELRVRHVPIVDGDGRLAAIVSIGDIVKHRLNELQSERDQLRDYITS</sequence>
<evidence type="ECO:0000256" key="1">
    <source>
        <dbReference type="ARBA" id="ARBA00023122"/>
    </source>
</evidence>
<evidence type="ECO:0000256" key="2">
    <source>
        <dbReference type="PROSITE-ProRule" id="PRU00703"/>
    </source>
</evidence>
<gene>
    <name evidence="4" type="ORF">DFJ68_0236</name>
</gene>
<dbReference type="AlphaFoldDB" id="A0A495XUS9"/>
<reference evidence="4 5" key="1">
    <citation type="submission" date="2018-10" db="EMBL/GenBank/DDBJ databases">
        <title>Sequencing the genomes of 1000 actinobacteria strains.</title>
        <authorList>
            <person name="Klenk H.-P."/>
        </authorList>
    </citation>
    <scope>NUCLEOTIDE SEQUENCE [LARGE SCALE GENOMIC DNA]</scope>
    <source>
        <strain evidence="4 5">DSM 44267</strain>
    </source>
</reference>
<dbReference type="RefSeq" id="WP_121030343.1">
    <property type="nucleotide sequence ID" value="NZ_RBXT01000001.1"/>
</dbReference>
<evidence type="ECO:0000259" key="3">
    <source>
        <dbReference type="PROSITE" id="PS51371"/>
    </source>
</evidence>
<dbReference type="PROSITE" id="PS51371">
    <property type="entry name" value="CBS"/>
    <property type="match status" value="2"/>
</dbReference>
<proteinExistence type="predicted"/>
<dbReference type="InterPro" id="IPR000644">
    <property type="entry name" value="CBS_dom"/>
</dbReference>
<dbReference type="InterPro" id="IPR051257">
    <property type="entry name" value="Diverse_CBS-Domain"/>
</dbReference>
<comment type="caution">
    <text evidence="4">The sequence shown here is derived from an EMBL/GenBank/DDBJ whole genome shotgun (WGS) entry which is preliminary data.</text>
</comment>
<accession>A0A495XUS9</accession>
<dbReference type="InterPro" id="IPR046342">
    <property type="entry name" value="CBS_dom_sf"/>
</dbReference>
<evidence type="ECO:0000313" key="5">
    <source>
        <dbReference type="Proteomes" id="UP000278440"/>
    </source>
</evidence>
<feature type="domain" description="CBS" evidence="3">
    <location>
        <begin position="76"/>
        <end position="132"/>
    </location>
</feature>
<dbReference type="OrthoDB" id="9807125at2"/>
<protein>
    <submittedName>
        <fullName evidence="4">CBS domain protein</fullName>
    </submittedName>
</protein>
<dbReference type="PANTHER" id="PTHR43080">
    <property type="entry name" value="CBS DOMAIN-CONTAINING PROTEIN CBSX3, MITOCHONDRIAL"/>
    <property type="match status" value="1"/>
</dbReference>
<dbReference type="SMART" id="SM00116">
    <property type="entry name" value="CBS"/>
    <property type="match status" value="2"/>
</dbReference>
<dbReference type="CDD" id="cd04623">
    <property type="entry name" value="CBS_pair_bac_euk"/>
    <property type="match status" value="1"/>
</dbReference>
<feature type="domain" description="CBS" evidence="3">
    <location>
        <begin position="8"/>
        <end position="66"/>
    </location>
</feature>
<dbReference type="SUPFAM" id="SSF54631">
    <property type="entry name" value="CBS-domain pair"/>
    <property type="match status" value="1"/>
</dbReference>
<dbReference type="Pfam" id="PF00571">
    <property type="entry name" value="CBS"/>
    <property type="match status" value="2"/>
</dbReference>